<feature type="non-terminal residue" evidence="2">
    <location>
        <position position="1"/>
    </location>
</feature>
<feature type="chain" id="PRO_5046965829" evidence="1">
    <location>
        <begin position="23"/>
        <end position="165"/>
    </location>
</feature>
<keyword evidence="3" id="KW-1185">Reference proteome</keyword>
<evidence type="ECO:0000313" key="3">
    <source>
        <dbReference type="Proteomes" id="UP001189429"/>
    </source>
</evidence>
<sequence length="165" mass="17264">PSDMSLAPLIVFLLAGARLASGTIAAVEVGAQGVRPGAPLPEVAGEREVPCATPPECSTALAQVSDAKKLAAIVTTTQKVNNMISFAQALVAQAKAMLDEDRYLADALQTNSTGHLNQAVFKAGVNTVPNQDRLQLKINELEAEDKVFQVAFSDVVPLRVTNLGA</sequence>
<gene>
    <name evidence="2" type="ORF">PCOR1329_LOCUS44679</name>
</gene>
<name>A0ABN9U405_9DINO</name>
<accession>A0ABN9U405</accession>
<organism evidence="2 3">
    <name type="scientific">Prorocentrum cordatum</name>
    <dbReference type="NCBI Taxonomy" id="2364126"/>
    <lineage>
        <taxon>Eukaryota</taxon>
        <taxon>Sar</taxon>
        <taxon>Alveolata</taxon>
        <taxon>Dinophyceae</taxon>
        <taxon>Prorocentrales</taxon>
        <taxon>Prorocentraceae</taxon>
        <taxon>Prorocentrum</taxon>
    </lineage>
</organism>
<feature type="signal peptide" evidence="1">
    <location>
        <begin position="1"/>
        <end position="22"/>
    </location>
</feature>
<dbReference type="EMBL" id="CAUYUJ010015371">
    <property type="protein sequence ID" value="CAK0853084.1"/>
    <property type="molecule type" value="Genomic_DNA"/>
</dbReference>
<dbReference type="Proteomes" id="UP001189429">
    <property type="component" value="Unassembled WGS sequence"/>
</dbReference>
<protein>
    <submittedName>
        <fullName evidence="2">Uncharacterized protein</fullName>
    </submittedName>
</protein>
<keyword evidence="1" id="KW-0732">Signal</keyword>
<evidence type="ECO:0000256" key="1">
    <source>
        <dbReference type="SAM" id="SignalP"/>
    </source>
</evidence>
<reference evidence="2" key="1">
    <citation type="submission" date="2023-10" db="EMBL/GenBank/DDBJ databases">
        <authorList>
            <person name="Chen Y."/>
            <person name="Shah S."/>
            <person name="Dougan E. K."/>
            <person name="Thang M."/>
            <person name="Chan C."/>
        </authorList>
    </citation>
    <scope>NUCLEOTIDE SEQUENCE [LARGE SCALE GENOMIC DNA]</scope>
</reference>
<comment type="caution">
    <text evidence="2">The sequence shown here is derived from an EMBL/GenBank/DDBJ whole genome shotgun (WGS) entry which is preliminary data.</text>
</comment>
<proteinExistence type="predicted"/>
<evidence type="ECO:0000313" key="2">
    <source>
        <dbReference type="EMBL" id="CAK0853084.1"/>
    </source>
</evidence>